<evidence type="ECO:0000313" key="2">
    <source>
        <dbReference type="EMBL" id="OCK75503.1"/>
    </source>
</evidence>
<evidence type="ECO:0000256" key="1">
    <source>
        <dbReference type="SAM" id="Phobius"/>
    </source>
</evidence>
<feature type="transmembrane region" description="Helical" evidence="1">
    <location>
        <begin position="115"/>
        <end position="135"/>
    </location>
</feature>
<gene>
    <name evidence="2" type="ORF">K432DRAFT_170924</name>
</gene>
<sequence>MGFYKGLIVELSNVCIFILGARTGGDGSFIVYRFRFRDAKVRRELELESFLPDPIITGVIFFFFAAGKDGLGFRRERIFGDTAWRWTVYECYCCCRYLPSCFVSRDLALNVEREGLFFLSSFFLFLFFFSFFFWVGVQHSFVCDTRLSNTLVRIAIFFRACLFKQLWVLVREFFLS</sequence>
<keyword evidence="1" id="KW-0812">Transmembrane</keyword>
<feature type="transmembrane region" description="Helical" evidence="1">
    <location>
        <begin position="50"/>
        <end position="67"/>
    </location>
</feature>
<organism evidence="2 3">
    <name type="scientific">Lepidopterella palustris CBS 459.81</name>
    <dbReference type="NCBI Taxonomy" id="1314670"/>
    <lineage>
        <taxon>Eukaryota</taxon>
        <taxon>Fungi</taxon>
        <taxon>Dikarya</taxon>
        <taxon>Ascomycota</taxon>
        <taxon>Pezizomycotina</taxon>
        <taxon>Dothideomycetes</taxon>
        <taxon>Pleosporomycetidae</taxon>
        <taxon>Mytilinidiales</taxon>
        <taxon>Argynnaceae</taxon>
        <taxon>Lepidopterella</taxon>
    </lineage>
</organism>
<keyword evidence="1" id="KW-0472">Membrane</keyword>
<keyword evidence="3" id="KW-1185">Reference proteome</keyword>
<dbReference type="AlphaFoldDB" id="A0A8E2E1G9"/>
<accession>A0A8E2E1G9</accession>
<reference evidence="2 3" key="1">
    <citation type="journal article" date="2016" name="Nat. Commun.">
        <title>Ectomycorrhizal ecology is imprinted in the genome of the dominant symbiotic fungus Cenococcum geophilum.</title>
        <authorList>
            <consortium name="DOE Joint Genome Institute"/>
            <person name="Peter M."/>
            <person name="Kohler A."/>
            <person name="Ohm R.A."/>
            <person name="Kuo A."/>
            <person name="Krutzmann J."/>
            <person name="Morin E."/>
            <person name="Arend M."/>
            <person name="Barry K.W."/>
            <person name="Binder M."/>
            <person name="Choi C."/>
            <person name="Clum A."/>
            <person name="Copeland A."/>
            <person name="Grisel N."/>
            <person name="Haridas S."/>
            <person name="Kipfer T."/>
            <person name="LaButti K."/>
            <person name="Lindquist E."/>
            <person name="Lipzen A."/>
            <person name="Maire R."/>
            <person name="Meier B."/>
            <person name="Mihaltcheva S."/>
            <person name="Molinier V."/>
            <person name="Murat C."/>
            <person name="Poggeler S."/>
            <person name="Quandt C.A."/>
            <person name="Sperisen C."/>
            <person name="Tritt A."/>
            <person name="Tisserant E."/>
            <person name="Crous P.W."/>
            <person name="Henrissat B."/>
            <person name="Nehls U."/>
            <person name="Egli S."/>
            <person name="Spatafora J.W."/>
            <person name="Grigoriev I.V."/>
            <person name="Martin F.M."/>
        </authorList>
    </citation>
    <scope>NUCLEOTIDE SEQUENCE [LARGE SCALE GENOMIC DNA]</scope>
    <source>
        <strain evidence="2 3">CBS 459.81</strain>
    </source>
</reference>
<keyword evidence="1" id="KW-1133">Transmembrane helix</keyword>
<evidence type="ECO:0000313" key="3">
    <source>
        <dbReference type="Proteomes" id="UP000250266"/>
    </source>
</evidence>
<name>A0A8E2E1G9_9PEZI</name>
<protein>
    <submittedName>
        <fullName evidence="2">Uncharacterized protein</fullName>
    </submittedName>
</protein>
<dbReference type="Proteomes" id="UP000250266">
    <property type="component" value="Unassembled WGS sequence"/>
</dbReference>
<dbReference type="EMBL" id="KV745309">
    <property type="protein sequence ID" value="OCK75503.1"/>
    <property type="molecule type" value="Genomic_DNA"/>
</dbReference>
<proteinExistence type="predicted"/>